<accession>A0A0C5V2E6</accession>
<feature type="transmembrane region" description="Helical" evidence="1">
    <location>
        <begin position="51"/>
        <end position="69"/>
    </location>
</feature>
<keyword evidence="1" id="KW-0812">Transmembrane</keyword>
<evidence type="ECO:0000256" key="1">
    <source>
        <dbReference type="SAM" id="Phobius"/>
    </source>
</evidence>
<evidence type="ECO:0008006" key="4">
    <source>
        <dbReference type="Google" id="ProtNLM"/>
    </source>
</evidence>
<evidence type="ECO:0000313" key="2">
    <source>
        <dbReference type="EMBL" id="AJQ93670.1"/>
    </source>
</evidence>
<dbReference type="AlphaFoldDB" id="A0A0C5V2E6"/>
<protein>
    <recommendedName>
        <fullName evidence="4">N-acetyltransferase domain-containing protein</fullName>
    </recommendedName>
</protein>
<dbReference type="RefSeq" id="WP_052830127.1">
    <property type="nucleotide sequence ID" value="NZ_CP007142.1"/>
</dbReference>
<sequence>MNGLELFGYFGSMLVAISLMMSNLKKLRWINLFGSSTFATYGLLIKAWPVFFLNGWIAAVDIFYLWLLYRQRDQFSLIELDLNYDKSKLAQLFVGQYQNDIKRFFSRFSIHKLKECQLIITFRNLKPCGLLAYQLLDKNGETKAWIELDYVSPEFRDYKNAEVVFLTLKERLKQAGVNSIETLGGHQAHEQYLQRIGFTQSGDPSIFEMKNI</sequence>
<evidence type="ECO:0000313" key="3">
    <source>
        <dbReference type="Proteomes" id="UP000032266"/>
    </source>
</evidence>
<dbReference type="Proteomes" id="UP000032266">
    <property type="component" value="Chromosome"/>
</dbReference>
<gene>
    <name evidence="2" type="ORF">YC6258_01622</name>
</gene>
<proteinExistence type="predicted"/>
<name>A0A0C5V2E6_9GAMM</name>
<feature type="transmembrane region" description="Helical" evidence="1">
    <location>
        <begin position="6"/>
        <end position="22"/>
    </location>
</feature>
<dbReference type="HOGENOM" id="CLU_111897_0_0_6"/>
<dbReference type="STRING" id="1445510.YC6258_01622"/>
<dbReference type="SUPFAM" id="SSF55729">
    <property type="entry name" value="Acyl-CoA N-acyltransferases (Nat)"/>
    <property type="match status" value="1"/>
</dbReference>
<keyword evidence="1" id="KW-1133">Transmembrane helix</keyword>
<organism evidence="2 3">
    <name type="scientific">Gynuella sunshinyii YC6258</name>
    <dbReference type="NCBI Taxonomy" id="1445510"/>
    <lineage>
        <taxon>Bacteria</taxon>
        <taxon>Pseudomonadati</taxon>
        <taxon>Pseudomonadota</taxon>
        <taxon>Gammaproteobacteria</taxon>
        <taxon>Oceanospirillales</taxon>
        <taxon>Saccharospirillaceae</taxon>
        <taxon>Gynuella</taxon>
    </lineage>
</organism>
<keyword evidence="3" id="KW-1185">Reference proteome</keyword>
<reference evidence="2 3" key="1">
    <citation type="submission" date="2014-01" db="EMBL/GenBank/DDBJ databases">
        <title>Full genme sequencing of cellulolytic bacterium Gynuella sunshinyii YC6258T gen. nov., sp. nov.</title>
        <authorList>
            <person name="Khan H."/>
            <person name="Chung E.J."/>
            <person name="Chung Y.R."/>
        </authorList>
    </citation>
    <scope>NUCLEOTIDE SEQUENCE [LARGE SCALE GENOMIC DNA]</scope>
    <source>
        <strain evidence="2 3">YC6258</strain>
    </source>
</reference>
<keyword evidence="1" id="KW-0472">Membrane</keyword>
<dbReference type="EMBL" id="CP007142">
    <property type="protein sequence ID" value="AJQ93670.1"/>
    <property type="molecule type" value="Genomic_DNA"/>
</dbReference>
<dbReference type="InterPro" id="IPR016181">
    <property type="entry name" value="Acyl_CoA_acyltransferase"/>
</dbReference>
<dbReference type="OrthoDB" id="677174at2"/>
<dbReference type="KEGG" id="gsn:YC6258_01622"/>